<dbReference type="GO" id="GO:0000976">
    <property type="term" value="F:transcription cis-regulatory region binding"/>
    <property type="evidence" value="ECO:0007669"/>
    <property type="project" value="TreeGrafter"/>
</dbReference>
<evidence type="ECO:0000256" key="3">
    <source>
        <dbReference type="ARBA" id="ARBA00023163"/>
    </source>
</evidence>
<keyword evidence="1" id="KW-0805">Transcription regulation</keyword>
<evidence type="ECO:0000313" key="5">
    <source>
        <dbReference type="EMBL" id="MBD5780058.1"/>
    </source>
</evidence>
<keyword evidence="3" id="KW-0804">Transcription</keyword>
<evidence type="ECO:0000256" key="2">
    <source>
        <dbReference type="ARBA" id="ARBA00023125"/>
    </source>
</evidence>
<dbReference type="PANTHER" id="PTHR30146">
    <property type="entry name" value="LACI-RELATED TRANSCRIPTIONAL REPRESSOR"/>
    <property type="match status" value="1"/>
</dbReference>
<evidence type="ECO:0000313" key="6">
    <source>
        <dbReference type="Proteomes" id="UP000622317"/>
    </source>
</evidence>
<sequence length="350" mass="39744">MADIAERAAVSRMTVSLALRNHPKISESTQVRVKEAAKELGYVPNPYLSVYGSHIRSAKQKKLQAQIAFLGYERIRETPNLSPSVMTLPEAIYFGAAQQCQRLGYGIERVLLDKNDISEKRMDQILMSRGILGVLLHRNFYEGKDWDLSWEKFSVAAIGSSNVPSAFHSVDCDRQEGMMRLLNEIHCLGYKRIGFAILEQQDKHQRHTNRSAVSDYQLQIPEKRRVPHLIEAQLTKKTFLQWVHKHRADVVIGGVAKMYDWLLEGGWNVPKQIGFVRPQLMPEQSSFSGICYDHTAIGAAGIDAIVGQINRNERGYSQQTRRILVSGEWQEGSSTRLMSKGRKRPVFHLA</sequence>
<dbReference type="Pfam" id="PF00356">
    <property type="entry name" value="LacI"/>
    <property type="match status" value="1"/>
</dbReference>
<dbReference type="RefSeq" id="WP_191617177.1">
    <property type="nucleotide sequence ID" value="NZ_JACYFG010000032.1"/>
</dbReference>
<evidence type="ECO:0000256" key="1">
    <source>
        <dbReference type="ARBA" id="ARBA00023015"/>
    </source>
</evidence>
<organism evidence="5 6">
    <name type="scientific">Pelagicoccus enzymogenes</name>
    <dbReference type="NCBI Taxonomy" id="2773457"/>
    <lineage>
        <taxon>Bacteria</taxon>
        <taxon>Pseudomonadati</taxon>
        <taxon>Verrucomicrobiota</taxon>
        <taxon>Opitutia</taxon>
        <taxon>Puniceicoccales</taxon>
        <taxon>Pelagicoccaceae</taxon>
        <taxon>Pelagicoccus</taxon>
    </lineage>
</organism>
<name>A0A927IHU5_9BACT</name>
<dbReference type="EMBL" id="JACYFG010000032">
    <property type="protein sequence ID" value="MBD5780058.1"/>
    <property type="molecule type" value="Genomic_DNA"/>
</dbReference>
<protein>
    <submittedName>
        <fullName evidence="5">LacI family DNA-binding transcriptional regulator</fullName>
    </submittedName>
</protein>
<dbReference type="Gene3D" id="3.40.50.2300">
    <property type="match status" value="2"/>
</dbReference>
<reference evidence="5" key="1">
    <citation type="submission" date="2020-09" db="EMBL/GenBank/DDBJ databases">
        <title>Pelagicoccus enzymogenes sp. nov. with an EPS production, isolated from marine sediment.</title>
        <authorList>
            <person name="Feng X."/>
        </authorList>
    </citation>
    <scope>NUCLEOTIDE SEQUENCE</scope>
    <source>
        <strain evidence="5">NFK12</strain>
    </source>
</reference>
<dbReference type="AlphaFoldDB" id="A0A927IHU5"/>
<dbReference type="InterPro" id="IPR028082">
    <property type="entry name" value="Peripla_BP_I"/>
</dbReference>
<dbReference type="SUPFAM" id="SSF47413">
    <property type="entry name" value="lambda repressor-like DNA-binding domains"/>
    <property type="match status" value="1"/>
</dbReference>
<keyword evidence="6" id="KW-1185">Reference proteome</keyword>
<gene>
    <name evidence="5" type="ORF">IEN85_11205</name>
</gene>
<dbReference type="InterPro" id="IPR000843">
    <property type="entry name" value="HTH_LacI"/>
</dbReference>
<feature type="domain" description="HTH lacI-type" evidence="4">
    <location>
        <begin position="1"/>
        <end position="46"/>
    </location>
</feature>
<dbReference type="Proteomes" id="UP000622317">
    <property type="component" value="Unassembled WGS sequence"/>
</dbReference>
<dbReference type="CDD" id="cd01392">
    <property type="entry name" value="HTH_LacI"/>
    <property type="match status" value="1"/>
</dbReference>
<accession>A0A927IHU5</accession>
<keyword evidence="2 5" id="KW-0238">DNA-binding</keyword>
<dbReference type="PANTHER" id="PTHR30146:SF109">
    <property type="entry name" value="HTH-TYPE TRANSCRIPTIONAL REGULATOR GALS"/>
    <property type="match status" value="1"/>
</dbReference>
<dbReference type="SMART" id="SM00354">
    <property type="entry name" value="HTH_LACI"/>
    <property type="match status" value="1"/>
</dbReference>
<evidence type="ECO:0000259" key="4">
    <source>
        <dbReference type="PROSITE" id="PS50932"/>
    </source>
</evidence>
<dbReference type="SUPFAM" id="SSF53822">
    <property type="entry name" value="Periplasmic binding protein-like I"/>
    <property type="match status" value="1"/>
</dbReference>
<dbReference type="Gene3D" id="1.10.260.40">
    <property type="entry name" value="lambda repressor-like DNA-binding domains"/>
    <property type="match status" value="1"/>
</dbReference>
<dbReference type="PROSITE" id="PS50932">
    <property type="entry name" value="HTH_LACI_2"/>
    <property type="match status" value="1"/>
</dbReference>
<comment type="caution">
    <text evidence="5">The sequence shown here is derived from an EMBL/GenBank/DDBJ whole genome shotgun (WGS) entry which is preliminary data.</text>
</comment>
<dbReference type="InterPro" id="IPR010982">
    <property type="entry name" value="Lambda_DNA-bd_dom_sf"/>
</dbReference>
<dbReference type="GO" id="GO:0003700">
    <property type="term" value="F:DNA-binding transcription factor activity"/>
    <property type="evidence" value="ECO:0007669"/>
    <property type="project" value="TreeGrafter"/>
</dbReference>
<proteinExistence type="predicted"/>